<protein>
    <submittedName>
        <fullName evidence="3">RHS repeat-associated core domain-containing protein</fullName>
    </submittedName>
</protein>
<dbReference type="InterPro" id="IPR050708">
    <property type="entry name" value="T6SS_VgrG/RHS"/>
</dbReference>
<dbReference type="InterPro" id="IPR022385">
    <property type="entry name" value="Rhs_assc_core"/>
</dbReference>
<dbReference type="Gene3D" id="2.180.10.10">
    <property type="entry name" value="RHS repeat-associated core"/>
    <property type="match status" value="1"/>
</dbReference>
<dbReference type="InterPro" id="IPR045619">
    <property type="entry name" value="DUF6443"/>
</dbReference>
<sequence length="1229" mass="136681">MKSGIQYKAQIRMKKIILCLMLLISGWSFAQSGLTTNENYSYAKSCLTEDCSKKVESVQYFDGLARPKQTISIKGTPSGKDVVQHIVYDPTGITNKTYLPVPQSVTQDGGIYTDPLANASQIYGLEKIFGVTTMDIAPYNRVKQSVKPGNAWANKPVQYNYGTNAANEVLKFTASTIWENNATKTDIVKAGYYPVQKLSKNTVTNEDGNTSIEFKSASGKTLLVKKVISASESINTYYIYNEYNQLAFVLSPEASKAIESTANGTSVSQSTRDLLCYQYRYDSKGRQVEKKLPGKGWEYFVYDKADRLIMTQDAELGKKGKWFFSKYDRLGRVVYTGIADIGAQFIRDQVQRSTYDYIDQGKPWTEERNTTGFTNSGMTVYYGNTAYPTTIDKVLSINYYDTYPTGTPARPTQILGVNTISDNTANAVSTRSLPTASYVKNIEDDNWTKSYIWYDDKTRPIGTHSINHLGGYTKTESLLDFAGIPQQSKVYHKRLNADTEKIITQTYEYDSGNRLKKQWHQVGTGPQELLAENTYNELNQLSGKKVGNNIQDIVYTYNILGALTKVNDPASLNGKLFAYELKYQNPVNASVKYNGNITETDWRTTSDNILRRYTYSYDALNRLTKGTYSEPGSSVPQNGFFNETIAYDNNSNITSLQRNGKSFVGTSELIDNLTYSYTGNKLNSVNDASGNYSGYPDVSGNNITYDDNGSMKDHVDKGILQIDYNFLNLPDYVKFDKTYIPRLSIPDGKYNVNTRYLYRSDGTKLKKTYQYGSADSNTETYTITEYLDGFQYESTASIFKPTSPLTLKFVPTSEGYYNFENNKYIYSYTDHLGNVRLSYAKNGLGTEIIEENNYYPFGLKHQGYNQLSGNPAYNYQYNGKELQKETGWSDYGARMYMSDIGRWGVIDPLSETSRRLSPYNYAVNNPINFIDPDGRKSIYAPAMDPERSVGFGERGGLLRYYASGGHGGVADYLEYLGQQNGTATSLLIAMSKLNIVGGGDSQTFGETQEYKDIMAYLNTGSNPKPTFWKRVGNFFSSLFGGNKGTKATAGAWVVTDIALIPDGVVAAETATTATAGTLASTGLLTFGAVLFPTMAKDPAIPIVMPADMVNDQPSEFITLYRGVYNEHPDYMNALKGEARPYSLSGHDDPERHNGGDFKSLFTSWTLSLGVANYNANKNGPGGVVLIKQIPLNHTVPSPDHYDELEVLIPGVVRGATVIAPTGPGSPRAF</sequence>
<dbReference type="NCBIfam" id="TIGR03696">
    <property type="entry name" value="Rhs_assc_core"/>
    <property type="match status" value="1"/>
</dbReference>
<comment type="caution">
    <text evidence="3">The sequence shown here is derived from an EMBL/GenBank/DDBJ whole genome shotgun (WGS) entry which is preliminary data.</text>
</comment>
<evidence type="ECO:0000259" key="2">
    <source>
        <dbReference type="Pfam" id="PF20041"/>
    </source>
</evidence>
<evidence type="ECO:0000313" key="3">
    <source>
        <dbReference type="EMBL" id="MBK1895626.1"/>
    </source>
</evidence>
<reference evidence="4" key="1">
    <citation type="submission" date="2021-01" db="EMBL/GenBank/DDBJ databases">
        <title>Genome public.</title>
        <authorList>
            <person name="Liu C."/>
            <person name="Sun Q."/>
        </authorList>
    </citation>
    <scope>NUCLEOTIDE SEQUENCE [LARGE SCALE GENOMIC DNA]</scope>
    <source>
        <strain evidence="4">YIM B02567</strain>
    </source>
</reference>
<dbReference type="Pfam" id="PF20041">
    <property type="entry name" value="DUF6443"/>
    <property type="match status" value="1"/>
</dbReference>
<feature type="chain" id="PRO_5047407191" evidence="1">
    <location>
        <begin position="31"/>
        <end position="1229"/>
    </location>
</feature>
<feature type="domain" description="DUF6443" evidence="2">
    <location>
        <begin position="44"/>
        <end position="161"/>
    </location>
</feature>
<accession>A0ABS1FT73</accession>
<dbReference type="PANTHER" id="PTHR32305">
    <property type="match status" value="1"/>
</dbReference>
<name>A0ABS1FT73_9FLAO</name>
<evidence type="ECO:0000256" key="1">
    <source>
        <dbReference type="SAM" id="SignalP"/>
    </source>
</evidence>
<keyword evidence="1" id="KW-0732">Signal</keyword>
<keyword evidence="4" id="KW-1185">Reference proteome</keyword>
<evidence type="ECO:0000313" key="4">
    <source>
        <dbReference type="Proteomes" id="UP000628669"/>
    </source>
</evidence>
<organism evidence="3 4">
    <name type="scientific">Chryseobacterium paridis</name>
    <dbReference type="NCBI Taxonomy" id="2800328"/>
    <lineage>
        <taxon>Bacteria</taxon>
        <taxon>Pseudomonadati</taxon>
        <taxon>Bacteroidota</taxon>
        <taxon>Flavobacteriia</taxon>
        <taxon>Flavobacteriales</taxon>
        <taxon>Weeksellaceae</taxon>
        <taxon>Chryseobacterium group</taxon>
        <taxon>Chryseobacterium</taxon>
    </lineage>
</organism>
<gene>
    <name evidence="3" type="ORF">JHL15_07700</name>
</gene>
<dbReference type="EMBL" id="JAENHK010000007">
    <property type="protein sequence ID" value="MBK1895626.1"/>
    <property type="molecule type" value="Genomic_DNA"/>
</dbReference>
<dbReference type="Proteomes" id="UP000628669">
    <property type="component" value="Unassembled WGS sequence"/>
</dbReference>
<dbReference type="PANTHER" id="PTHR32305:SF15">
    <property type="entry name" value="PROTEIN RHSA-RELATED"/>
    <property type="match status" value="1"/>
</dbReference>
<dbReference type="RefSeq" id="WP_200244746.1">
    <property type="nucleotide sequence ID" value="NZ_JAENHK010000007.1"/>
</dbReference>
<feature type="signal peptide" evidence="1">
    <location>
        <begin position="1"/>
        <end position="30"/>
    </location>
</feature>
<proteinExistence type="predicted"/>